<dbReference type="Gene3D" id="3.40.50.720">
    <property type="entry name" value="NAD(P)-binding Rossmann-like Domain"/>
    <property type="match status" value="1"/>
</dbReference>
<dbReference type="InterPro" id="IPR052718">
    <property type="entry name" value="NmrA-type_oxidoreductase"/>
</dbReference>
<dbReference type="EMBL" id="CP062229">
    <property type="protein sequence ID" value="UVC15357.1"/>
    <property type="molecule type" value="Genomic_DNA"/>
</dbReference>
<dbReference type="InterPro" id="IPR016040">
    <property type="entry name" value="NAD(P)-bd_dom"/>
</dbReference>
<dbReference type="Proteomes" id="UP001058098">
    <property type="component" value="Chromosome"/>
</dbReference>
<organism evidence="2 3">
    <name type="scientific">Mesorhizobium onobrychidis</name>
    <dbReference type="NCBI Taxonomy" id="2775404"/>
    <lineage>
        <taxon>Bacteria</taxon>
        <taxon>Pseudomonadati</taxon>
        <taxon>Pseudomonadota</taxon>
        <taxon>Alphaproteobacteria</taxon>
        <taxon>Hyphomicrobiales</taxon>
        <taxon>Phyllobacteriaceae</taxon>
        <taxon>Mesorhizobium</taxon>
    </lineage>
</organism>
<dbReference type="InterPro" id="IPR036291">
    <property type="entry name" value="NAD(P)-bd_dom_sf"/>
</dbReference>
<dbReference type="Pfam" id="PF13460">
    <property type="entry name" value="NAD_binding_10"/>
    <property type="match status" value="1"/>
</dbReference>
<gene>
    <name evidence="2" type="ORF">IHQ72_33435</name>
</gene>
<evidence type="ECO:0000259" key="1">
    <source>
        <dbReference type="Pfam" id="PF13460"/>
    </source>
</evidence>
<sequence>MILITGTSGQLASQIVTRARQKSIAVLTASRAASADRQMDFDRPETLDFTGVETMFLTSAGSAEDDCVMRRHGAVLAAARAQGVAHVVYTSLTRASDHLGFALAHRWTERELRASGMAWTILRNGLYAELIGALAAPRGGLIATPFGEGGISAVARADLAQAALAVLGDPAAHAGRCYELSGTTAFSVPDLAQRMTVTYEPSSFEEERARLSALPLFAFQPPMLMSISSAAAAGFLETHTTDLTELVPMPLDALEIACAVARQSAQ</sequence>
<dbReference type="Gene3D" id="3.90.25.10">
    <property type="entry name" value="UDP-galactose 4-epimerase, domain 1"/>
    <property type="match status" value="1"/>
</dbReference>
<proteinExistence type="predicted"/>
<evidence type="ECO:0000313" key="2">
    <source>
        <dbReference type="EMBL" id="UVC15357.1"/>
    </source>
</evidence>
<dbReference type="PANTHER" id="PTHR47129:SF1">
    <property type="entry name" value="NMRA-LIKE DOMAIN-CONTAINING PROTEIN"/>
    <property type="match status" value="1"/>
</dbReference>
<dbReference type="SUPFAM" id="SSF51735">
    <property type="entry name" value="NAD(P)-binding Rossmann-fold domains"/>
    <property type="match status" value="1"/>
</dbReference>
<reference evidence="2" key="1">
    <citation type="submission" date="2020-09" db="EMBL/GenBank/DDBJ databases">
        <title>Rhizobia associated with sainfoin plants.</title>
        <authorList>
            <person name="Asharfi S."/>
            <person name="Kuzmanovic N."/>
            <person name="Bunk B."/>
            <person name="Sproeer C."/>
            <person name="Becker M."/>
            <person name="Thuenen T."/>
        </authorList>
    </citation>
    <scope>NUCLEOTIDE SEQUENCE</scope>
    <source>
        <strain evidence="2">OM4</strain>
    </source>
</reference>
<feature type="domain" description="NAD(P)-binding" evidence="1">
    <location>
        <begin position="38"/>
        <end position="170"/>
    </location>
</feature>
<evidence type="ECO:0000313" key="3">
    <source>
        <dbReference type="Proteomes" id="UP001058098"/>
    </source>
</evidence>
<dbReference type="PANTHER" id="PTHR47129">
    <property type="entry name" value="QUINONE OXIDOREDUCTASE 2"/>
    <property type="match status" value="1"/>
</dbReference>
<dbReference type="RefSeq" id="WP_258120135.1">
    <property type="nucleotide sequence ID" value="NZ_CP062229.1"/>
</dbReference>
<accession>A0ABY5QZ68</accession>
<keyword evidence="3" id="KW-1185">Reference proteome</keyword>
<protein>
    <submittedName>
        <fullName evidence="2">NAD(P)H-binding protein</fullName>
    </submittedName>
</protein>
<name>A0ABY5QZ68_9HYPH</name>